<dbReference type="KEGG" id="afs:AFR_28430"/>
<dbReference type="InterPro" id="IPR024607">
    <property type="entry name" value="Sulfatase_CS"/>
</dbReference>
<keyword evidence="2" id="KW-0732">Signal</keyword>
<reference evidence="8 9" key="1">
    <citation type="journal article" date="2014" name="J. Biotechnol.">
        <title>Complete genome sequence of the actinobacterium Actinoplanes friuliensis HAG 010964, producer of the lipopeptide antibiotic friulimycin.</title>
        <authorList>
            <person name="Ruckert C."/>
            <person name="Szczepanowski R."/>
            <person name="Albersmeier A."/>
            <person name="Goesmann A."/>
            <person name="Fischer N."/>
            <person name="Steinkamper A."/>
            <person name="Puhler A."/>
            <person name="Biener R."/>
            <person name="Schwartz D."/>
            <person name="Kalinowski J."/>
        </authorList>
    </citation>
    <scope>NUCLEOTIDE SEQUENCE [LARGE SCALE GENOMIC DNA]</scope>
    <source>
        <strain evidence="8 9">DSM 7358</strain>
    </source>
</reference>
<dbReference type="Gene3D" id="3.40.720.10">
    <property type="entry name" value="Alkaline Phosphatase, subunit A"/>
    <property type="match status" value="1"/>
</dbReference>
<dbReference type="Proteomes" id="UP000017746">
    <property type="component" value="Chromosome"/>
</dbReference>
<dbReference type="eggNOG" id="COG3119">
    <property type="taxonomic scope" value="Bacteria"/>
</dbReference>
<dbReference type="PIRSF" id="PIRSF036666">
    <property type="entry name" value="G6S"/>
    <property type="match status" value="1"/>
</dbReference>
<evidence type="ECO:0000256" key="1">
    <source>
        <dbReference type="ARBA" id="ARBA00008779"/>
    </source>
</evidence>
<organism evidence="8 9">
    <name type="scientific">Actinoplanes friuliensis DSM 7358</name>
    <dbReference type="NCBI Taxonomy" id="1246995"/>
    <lineage>
        <taxon>Bacteria</taxon>
        <taxon>Bacillati</taxon>
        <taxon>Actinomycetota</taxon>
        <taxon>Actinomycetes</taxon>
        <taxon>Micromonosporales</taxon>
        <taxon>Micromonosporaceae</taxon>
        <taxon>Actinoplanes</taxon>
    </lineage>
</organism>
<evidence type="ECO:0000256" key="6">
    <source>
        <dbReference type="SAM" id="MobiDB-lite"/>
    </source>
</evidence>
<dbReference type="InterPro" id="IPR017850">
    <property type="entry name" value="Alkaline_phosphatase_core_sf"/>
</dbReference>
<dbReference type="EMBL" id="CP006272">
    <property type="protein sequence ID" value="AGZ43947.1"/>
    <property type="molecule type" value="Genomic_DNA"/>
</dbReference>
<sequence>MLSAMTVVAGLSACDPRLPGSGDGGPDTDRPNIVFVLTDDLASNLVQYMPHVQALAKKGTSFANYTVTDSLCCPSRSSIFTGRYPHNTGIFTNGGKDGGFTTFKKNGEEKSTFATSLQQADYRTAMMGKYLNEYLPKDKYVPPGWTEWDVAGNAYGQYDYNLLENDQVKHYGKAPGDYLTTVVSGKATKFITDSVAAKSPFLLEVATFTPHGPFTPAPEDKDKFPGLTAPRGPAFDKLPADPPKYLAGREPLTADEKKKIDTDFRKRAQAVQSVDRMIGSIQDTLEKAGVADNTIIVFSSDNGFHMGEYRMTPGKQTAFDTDVNVPLIVAGPGVGAGRTVTEAAENVDLRPTFEALAGATTPSEVDGSSLVPLLRGESSAGWRTTSLVEHHGPNTDPADPDRPAKNGGNPATYEAIRTSTYTYVEYADGTSEYYDRKADPDMLNNIAGTLAPDTRTKLAATVKGMSVCQGRRQCWTAAGGK</sequence>
<dbReference type="PANTHER" id="PTHR43108">
    <property type="entry name" value="N-ACETYLGLUCOSAMINE-6-SULFATASE FAMILY MEMBER"/>
    <property type="match status" value="1"/>
</dbReference>
<feature type="compositionally biased region" description="Basic and acidic residues" evidence="6">
    <location>
        <begin position="388"/>
        <end position="404"/>
    </location>
</feature>
<proteinExistence type="inferred from homology"/>
<evidence type="ECO:0000256" key="2">
    <source>
        <dbReference type="ARBA" id="ARBA00022729"/>
    </source>
</evidence>
<evidence type="ECO:0000256" key="5">
    <source>
        <dbReference type="PIRSR" id="PIRSR036666-50"/>
    </source>
</evidence>
<keyword evidence="3" id="KW-0378">Hydrolase</keyword>
<gene>
    <name evidence="8" type="ORF">AFR_28430</name>
</gene>
<feature type="domain" description="Sulfatase N-terminal" evidence="7">
    <location>
        <begin position="31"/>
        <end position="358"/>
    </location>
</feature>
<dbReference type="SUPFAM" id="SSF53649">
    <property type="entry name" value="Alkaline phosphatase-like"/>
    <property type="match status" value="1"/>
</dbReference>
<name>U5W4L1_9ACTN</name>
<evidence type="ECO:0000256" key="4">
    <source>
        <dbReference type="ARBA" id="ARBA00023180"/>
    </source>
</evidence>
<dbReference type="AlphaFoldDB" id="U5W4L1"/>
<evidence type="ECO:0000313" key="8">
    <source>
        <dbReference type="EMBL" id="AGZ43947.1"/>
    </source>
</evidence>
<dbReference type="GO" id="GO:0030203">
    <property type="term" value="P:glycosaminoglycan metabolic process"/>
    <property type="evidence" value="ECO:0007669"/>
    <property type="project" value="InterPro"/>
</dbReference>
<accession>U5W4L1</accession>
<dbReference type="PROSITE" id="PS00523">
    <property type="entry name" value="SULFATASE_1"/>
    <property type="match status" value="1"/>
</dbReference>
<comment type="PTM">
    <text evidence="5">The conversion to 3-oxoalanine (also known as C-formylglycine, FGly), of a serine or cysteine residue in prokaryotes and of a cysteine residue in eukaryotes, is critical for catalytic activity.</text>
</comment>
<dbReference type="GO" id="GO:0008449">
    <property type="term" value="F:N-acetylglucosamine-6-sulfatase activity"/>
    <property type="evidence" value="ECO:0007669"/>
    <property type="project" value="InterPro"/>
</dbReference>
<evidence type="ECO:0000259" key="7">
    <source>
        <dbReference type="Pfam" id="PF00884"/>
    </source>
</evidence>
<dbReference type="InterPro" id="IPR000917">
    <property type="entry name" value="Sulfatase_N"/>
</dbReference>
<dbReference type="Pfam" id="PF00884">
    <property type="entry name" value="Sulfatase"/>
    <property type="match status" value="1"/>
</dbReference>
<feature type="region of interest" description="Disordered" evidence="6">
    <location>
        <begin position="387"/>
        <end position="412"/>
    </location>
</feature>
<comment type="similarity">
    <text evidence="1">Belongs to the sulfatase family.</text>
</comment>
<dbReference type="InterPro" id="IPR012251">
    <property type="entry name" value="GlcNAc_6-SO4ase"/>
</dbReference>
<dbReference type="PATRIC" id="fig|1246995.3.peg.5764"/>
<evidence type="ECO:0000313" key="9">
    <source>
        <dbReference type="Proteomes" id="UP000017746"/>
    </source>
</evidence>
<keyword evidence="9" id="KW-1185">Reference proteome</keyword>
<dbReference type="CDD" id="cd16147">
    <property type="entry name" value="G6S"/>
    <property type="match status" value="1"/>
</dbReference>
<dbReference type="PANTHER" id="PTHR43108:SF8">
    <property type="entry name" value="SD21168P"/>
    <property type="match status" value="1"/>
</dbReference>
<evidence type="ECO:0000256" key="3">
    <source>
        <dbReference type="ARBA" id="ARBA00022801"/>
    </source>
</evidence>
<protein>
    <submittedName>
        <fullName evidence="8">Putative sulfatase</fullName>
    </submittedName>
</protein>
<feature type="modified residue" description="3-oxoalanine (Cys)" evidence="5">
    <location>
        <position position="72"/>
    </location>
</feature>
<dbReference type="HOGENOM" id="CLU_006332_4_1_11"/>
<dbReference type="STRING" id="1246995.AFR_28430"/>
<keyword evidence="4" id="KW-0325">Glycoprotein</keyword>